<dbReference type="Proteomes" id="UP000054217">
    <property type="component" value="Unassembled WGS sequence"/>
</dbReference>
<feature type="non-terminal residue" evidence="2">
    <location>
        <position position="78"/>
    </location>
</feature>
<accession>A0A0C3IFG1</accession>
<dbReference type="InterPro" id="IPR037056">
    <property type="entry name" value="RNase_H1_N_sf"/>
</dbReference>
<dbReference type="Pfam" id="PF01693">
    <property type="entry name" value="Cauli_VI"/>
    <property type="match status" value="1"/>
</dbReference>
<name>A0A0C3IFG1_PISTI</name>
<dbReference type="HOGENOM" id="CLU_137526_1_0_1"/>
<dbReference type="InterPro" id="IPR011320">
    <property type="entry name" value="RNase_H1_N"/>
</dbReference>
<dbReference type="OrthoDB" id="2676387at2759"/>
<keyword evidence="3" id="KW-1185">Reference proteome</keyword>
<organism evidence="2 3">
    <name type="scientific">Pisolithus tinctorius Marx 270</name>
    <dbReference type="NCBI Taxonomy" id="870435"/>
    <lineage>
        <taxon>Eukaryota</taxon>
        <taxon>Fungi</taxon>
        <taxon>Dikarya</taxon>
        <taxon>Basidiomycota</taxon>
        <taxon>Agaricomycotina</taxon>
        <taxon>Agaricomycetes</taxon>
        <taxon>Agaricomycetidae</taxon>
        <taxon>Boletales</taxon>
        <taxon>Sclerodermatineae</taxon>
        <taxon>Pisolithaceae</taxon>
        <taxon>Pisolithus</taxon>
    </lineage>
</organism>
<evidence type="ECO:0000313" key="2">
    <source>
        <dbReference type="EMBL" id="KIN95762.1"/>
    </source>
</evidence>
<gene>
    <name evidence="2" type="ORF">M404DRAFT_77361</name>
</gene>
<feature type="domain" description="Ribonuclease H1 N-terminal" evidence="1">
    <location>
        <begin position="18"/>
        <end position="56"/>
    </location>
</feature>
<evidence type="ECO:0000313" key="3">
    <source>
        <dbReference type="Proteomes" id="UP000054217"/>
    </source>
</evidence>
<sequence length="78" mass="8620">PHPSTFLPPDTTDGIDGYYVITVGQEVGIFFQWSAHVTGVPDNSHKRFKTFAAALQAYTTNYNEGLVYATPVPNGPFW</sequence>
<evidence type="ECO:0000259" key="1">
    <source>
        <dbReference type="Pfam" id="PF01693"/>
    </source>
</evidence>
<dbReference type="STRING" id="870435.A0A0C3IFG1"/>
<dbReference type="SUPFAM" id="SSF55658">
    <property type="entry name" value="L9 N-domain-like"/>
    <property type="match status" value="1"/>
</dbReference>
<dbReference type="Gene3D" id="3.40.970.10">
    <property type="entry name" value="Ribonuclease H1, N-terminal domain"/>
    <property type="match status" value="1"/>
</dbReference>
<proteinExistence type="predicted"/>
<dbReference type="InParanoid" id="A0A0C3IFG1"/>
<dbReference type="EMBL" id="KN832061">
    <property type="protein sequence ID" value="KIN95762.1"/>
    <property type="molecule type" value="Genomic_DNA"/>
</dbReference>
<dbReference type="InterPro" id="IPR009027">
    <property type="entry name" value="Ribosomal_bL9/RNase_H1_N"/>
</dbReference>
<reference evidence="3" key="2">
    <citation type="submission" date="2015-01" db="EMBL/GenBank/DDBJ databases">
        <title>Evolutionary Origins and Diversification of the Mycorrhizal Mutualists.</title>
        <authorList>
            <consortium name="DOE Joint Genome Institute"/>
            <consortium name="Mycorrhizal Genomics Consortium"/>
            <person name="Kohler A."/>
            <person name="Kuo A."/>
            <person name="Nagy L.G."/>
            <person name="Floudas D."/>
            <person name="Copeland A."/>
            <person name="Barry K.W."/>
            <person name="Cichocki N."/>
            <person name="Veneault-Fourrey C."/>
            <person name="LaButti K."/>
            <person name="Lindquist E.A."/>
            <person name="Lipzen A."/>
            <person name="Lundell T."/>
            <person name="Morin E."/>
            <person name="Murat C."/>
            <person name="Riley R."/>
            <person name="Ohm R."/>
            <person name="Sun H."/>
            <person name="Tunlid A."/>
            <person name="Henrissat B."/>
            <person name="Grigoriev I.V."/>
            <person name="Hibbett D.S."/>
            <person name="Martin F."/>
        </authorList>
    </citation>
    <scope>NUCLEOTIDE SEQUENCE [LARGE SCALE GENOMIC DNA]</scope>
    <source>
        <strain evidence="3">Marx 270</strain>
    </source>
</reference>
<reference evidence="2 3" key="1">
    <citation type="submission" date="2014-04" db="EMBL/GenBank/DDBJ databases">
        <authorList>
            <consortium name="DOE Joint Genome Institute"/>
            <person name="Kuo A."/>
            <person name="Kohler A."/>
            <person name="Costa M.D."/>
            <person name="Nagy L.G."/>
            <person name="Floudas D."/>
            <person name="Copeland A."/>
            <person name="Barry K.W."/>
            <person name="Cichocki N."/>
            <person name="Veneault-Fourrey C."/>
            <person name="LaButti K."/>
            <person name="Lindquist E.A."/>
            <person name="Lipzen A."/>
            <person name="Lundell T."/>
            <person name="Morin E."/>
            <person name="Murat C."/>
            <person name="Sun H."/>
            <person name="Tunlid A."/>
            <person name="Henrissat B."/>
            <person name="Grigoriev I.V."/>
            <person name="Hibbett D.S."/>
            <person name="Martin F."/>
            <person name="Nordberg H.P."/>
            <person name="Cantor M.N."/>
            <person name="Hua S.X."/>
        </authorList>
    </citation>
    <scope>NUCLEOTIDE SEQUENCE [LARGE SCALE GENOMIC DNA]</scope>
    <source>
        <strain evidence="2 3">Marx 270</strain>
    </source>
</reference>
<dbReference type="AlphaFoldDB" id="A0A0C3IFG1"/>
<feature type="non-terminal residue" evidence="2">
    <location>
        <position position="1"/>
    </location>
</feature>
<protein>
    <recommendedName>
        <fullName evidence="1">Ribonuclease H1 N-terminal domain-containing protein</fullName>
    </recommendedName>
</protein>